<feature type="transmembrane region" description="Helical" evidence="24">
    <location>
        <begin position="105"/>
        <end position="129"/>
    </location>
</feature>
<dbReference type="InterPro" id="IPR000719">
    <property type="entry name" value="Prot_kinase_dom"/>
</dbReference>
<keyword evidence="8" id="KW-0732">Signal</keyword>
<dbReference type="OrthoDB" id="1193984at2759"/>
<dbReference type="Gene3D" id="1.10.510.10">
    <property type="entry name" value="Transferase(Phosphotransferase) domain 1"/>
    <property type="match status" value="1"/>
</dbReference>
<evidence type="ECO:0000256" key="20">
    <source>
        <dbReference type="PROSITE-ProRule" id="PRU10141"/>
    </source>
</evidence>
<keyword evidence="9" id="KW-0430">Lectin</keyword>
<evidence type="ECO:0000256" key="8">
    <source>
        <dbReference type="ARBA" id="ARBA00022729"/>
    </source>
</evidence>
<name>A0A8K0MFI0_9ROSA</name>
<keyword evidence="22" id="KW-0175">Coiled coil</keyword>
<feature type="coiled-coil region" evidence="22">
    <location>
        <begin position="379"/>
        <end position="410"/>
    </location>
</feature>
<feature type="compositionally biased region" description="Low complexity" evidence="23">
    <location>
        <begin position="24"/>
        <end position="44"/>
    </location>
</feature>
<dbReference type="InterPro" id="IPR008271">
    <property type="entry name" value="Ser/Thr_kinase_AS"/>
</dbReference>
<dbReference type="EMBL" id="VOIH02000006">
    <property type="protein sequence ID" value="KAF3443990.1"/>
    <property type="molecule type" value="Genomic_DNA"/>
</dbReference>
<organism evidence="26 27">
    <name type="scientific">Rhamnella rubrinervis</name>
    <dbReference type="NCBI Taxonomy" id="2594499"/>
    <lineage>
        <taxon>Eukaryota</taxon>
        <taxon>Viridiplantae</taxon>
        <taxon>Streptophyta</taxon>
        <taxon>Embryophyta</taxon>
        <taxon>Tracheophyta</taxon>
        <taxon>Spermatophyta</taxon>
        <taxon>Magnoliopsida</taxon>
        <taxon>eudicotyledons</taxon>
        <taxon>Gunneridae</taxon>
        <taxon>Pentapetalae</taxon>
        <taxon>rosids</taxon>
        <taxon>fabids</taxon>
        <taxon>Rosales</taxon>
        <taxon>Rhamnaceae</taxon>
        <taxon>rhamnoid group</taxon>
        <taxon>Rhamneae</taxon>
        <taxon>Rhamnella</taxon>
    </lineage>
</organism>
<evidence type="ECO:0000256" key="10">
    <source>
        <dbReference type="ARBA" id="ARBA00022741"/>
    </source>
</evidence>
<keyword evidence="6" id="KW-0808">Transferase</keyword>
<comment type="catalytic activity">
    <reaction evidence="19">
        <text>L-seryl-[protein] + ATP = O-phospho-L-seryl-[protein] + ADP + H(+)</text>
        <dbReference type="Rhea" id="RHEA:17989"/>
        <dbReference type="Rhea" id="RHEA-COMP:9863"/>
        <dbReference type="Rhea" id="RHEA-COMP:11604"/>
        <dbReference type="ChEBI" id="CHEBI:15378"/>
        <dbReference type="ChEBI" id="CHEBI:29999"/>
        <dbReference type="ChEBI" id="CHEBI:30616"/>
        <dbReference type="ChEBI" id="CHEBI:83421"/>
        <dbReference type="ChEBI" id="CHEBI:456216"/>
        <dbReference type="EC" id="2.7.11.1"/>
    </reaction>
</comment>
<dbReference type="InterPro" id="IPR017441">
    <property type="entry name" value="Protein_kinase_ATP_BS"/>
</dbReference>
<dbReference type="AlphaFoldDB" id="A0A8K0MFI0"/>
<sequence length="473" mass="52552">MLTTKKVTTVYPNGTSSPSPPSTIPYITATSSPSPTPATAYAYTRGTINATSSPSPTNTTPLPPPQFLPPFQHQPNLSPSPLPSGGDVPKILPPTSPRRRQKKSVAIVSISIAVGFIIIVIVLICLAMLKKKKKKLEDGEKDIKQVPGMPMCFSYNDLEVATENFKEKLGTGGFGSVFKGVLADGTRIAVKRLDKMSQGMREFLAEVETIGSLHHFNLVKLVGFCAEKSCRLLVYEYMINGSLDNWILSGDQTRCLDWKTRKKIVLDVAKGLAYLHEDCRQKIIHLDIKPHNILLDEYFNAKVSDFGLSTLIDRNESQVLTTMRGTPGYLAPEWQQLRVTVKVDVYSFGIVLLEIVCKRRNVDPSRSESSFHLLKMLQKKAKEEQLIDIVEDLDEEMENNKEEVVRMIRVAAWCLQNDYASRPSMSTVVKVLEGVVEVDPNIIYEFSNTLVSTSVTNDHITVAPQASILSAPR</sequence>
<keyword evidence="3 21" id="KW-0723">Serine/threonine-protein kinase</keyword>
<keyword evidence="14 24" id="KW-0472">Membrane</keyword>
<evidence type="ECO:0000256" key="7">
    <source>
        <dbReference type="ARBA" id="ARBA00022692"/>
    </source>
</evidence>
<feature type="region of interest" description="Disordered" evidence="23">
    <location>
        <begin position="1"/>
        <end position="98"/>
    </location>
</feature>
<dbReference type="CDD" id="cd14066">
    <property type="entry name" value="STKc_IRAK"/>
    <property type="match status" value="1"/>
</dbReference>
<feature type="compositionally biased region" description="Polar residues" evidence="23">
    <location>
        <begin position="1"/>
        <end position="14"/>
    </location>
</feature>
<feature type="binding site" evidence="20">
    <location>
        <position position="191"/>
    </location>
    <ligand>
        <name>ATP</name>
        <dbReference type="ChEBI" id="CHEBI:30616"/>
    </ligand>
</feature>
<dbReference type="FunFam" id="1.10.510.10:FF:000248">
    <property type="entry name" value="S-receptor-like kinase 5"/>
    <property type="match status" value="1"/>
</dbReference>
<evidence type="ECO:0000256" key="17">
    <source>
        <dbReference type="ARBA" id="ARBA00023180"/>
    </source>
</evidence>
<feature type="compositionally biased region" description="Low complexity" evidence="23">
    <location>
        <begin position="69"/>
        <end position="86"/>
    </location>
</feature>
<evidence type="ECO:0000256" key="13">
    <source>
        <dbReference type="ARBA" id="ARBA00022989"/>
    </source>
</evidence>
<evidence type="ECO:0000256" key="22">
    <source>
        <dbReference type="SAM" id="Coils"/>
    </source>
</evidence>
<comment type="subcellular location">
    <subcellularLocation>
        <location evidence="1">Membrane</location>
        <topology evidence="1">Single-pass type I membrane protein</topology>
    </subcellularLocation>
</comment>
<evidence type="ECO:0000256" key="12">
    <source>
        <dbReference type="ARBA" id="ARBA00022840"/>
    </source>
</evidence>
<dbReference type="GO" id="GO:0005524">
    <property type="term" value="F:ATP binding"/>
    <property type="evidence" value="ECO:0007669"/>
    <property type="project" value="UniProtKB-UniRule"/>
</dbReference>
<dbReference type="PANTHER" id="PTHR47976:SF66">
    <property type="entry name" value="G-TYPE LECTIN S-RECEPTOR-LIKE SERINE_THREONINE-PROTEIN KINASE SD2-5"/>
    <property type="match status" value="1"/>
</dbReference>
<evidence type="ECO:0000256" key="1">
    <source>
        <dbReference type="ARBA" id="ARBA00004479"/>
    </source>
</evidence>
<dbReference type="Gene3D" id="3.30.200.20">
    <property type="entry name" value="Phosphorylase Kinase, domain 1"/>
    <property type="match status" value="1"/>
</dbReference>
<keyword evidence="10 20" id="KW-0547">Nucleotide-binding</keyword>
<evidence type="ECO:0000256" key="14">
    <source>
        <dbReference type="ARBA" id="ARBA00023136"/>
    </source>
</evidence>
<dbReference type="SMART" id="SM00220">
    <property type="entry name" value="S_TKc"/>
    <property type="match status" value="1"/>
</dbReference>
<evidence type="ECO:0000256" key="18">
    <source>
        <dbReference type="ARBA" id="ARBA00047899"/>
    </source>
</evidence>
<keyword evidence="27" id="KW-1185">Reference proteome</keyword>
<proteinExistence type="inferred from homology"/>
<keyword evidence="13 24" id="KW-1133">Transmembrane helix</keyword>
<dbReference type="PANTHER" id="PTHR47976">
    <property type="entry name" value="G-TYPE LECTIN S-RECEPTOR-LIKE SERINE/THREONINE-PROTEIN KINASE SD2-5"/>
    <property type="match status" value="1"/>
</dbReference>
<evidence type="ECO:0000256" key="24">
    <source>
        <dbReference type="SAM" id="Phobius"/>
    </source>
</evidence>
<evidence type="ECO:0000256" key="6">
    <source>
        <dbReference type="ARBA" id="ARBA00022679"/>
    </source>
</evidence>
<dbReference type="SUPFAM" id="SSF56112">
    <property type="entry name" value="Protein kinase-like (PK-like)"/>
    <property type="match status" value="1"/>
</dbReference>
<evidence type="ECO:0000256" key="2">
    <source>
        <dbReference type="ARBA" id="ARBA00012513"/>
    </source>
</evidence>
<dbReference type="EC" id="2.7.11.1" evidence="2"/>
<accession>A0A8K0MFI0</accession>
<keyword evidence="7 24" id="KW-0812">Transmembrane</keyword>
<keyword evidence="11" id="KW-0418">Kinase</keyword>
<keyword evidence="12 20" id="KW-0067">ATP-binding</keyword>
<dbReference type="PROSITE" id="PS00107">
    <property type="entry name" value="PROTEIN_KINASE_ATP"/>
    <property type="match status" value="1"/>
</dbReference>
<evidence type="ECO:0000256" key="19">
    <source>
        <dbReference type="ARBA" id="ARBA00048679"/>
    </source>
</evidence>
<dbReference type="GO" id="GO:0016020">
    <property type="term" value="C:membrane"/>
    <property type="evidence" value="ECO:0007669"/>
    <property type="project" value="UniProtKB-SubCell"/>
</dbReference>
<dbReference type="InterPro" id="IPR011009">
    <property type="entry name" value="Kinase-like_dom_sf"/>
</dbReference>
<evidence type="ECO:0000313" key="27">
    <source>
        <dbReference type="Proteomes" id="UP000796880"/>
    </source>
</evidence>
<dbReference type="Proteomes" id="UP000796880">
    <property type="component" value="Unassembled WGS sequence"/>
</dbReference>
<dbReference type="GO" id="GO:0030246">
    <property type="term" value="F:carbohydrate binding"/>
    <property type="evidence" value="ECO:0007669"/>
    <property type="project" value="UniProtKB-KW"/>
</dbReference>
<dbReference type="FunFam" id="3.30.200.20:FF:000178">
    <property type="entry name" value="serine/threonine-protein kinase PBS1-like"/>
    <property type="match status" value="1"/>
</dbReference>
<evidence type="ECO:0000256" key="11">
    <source>
        <dbReference type="ARBA" id="ARBA00022777"/>
    </source>
</evidence>
<keyword evidence="5" id="KW-0597">Phosphoprotein</keyword>
<reference evidence="26" key="1">
    <citation type="submission" date="2020-03" db="EMBL/GenBank/DDBJ databases">
        <title>A high-quality chromosome-level genome assembly of a woody plant with both climbing and erect habits, Rhamnella rubrinervis.</title>
        <authorList>
            <person name="Lu Z."/>
            <person name="Yang Y."/>
            <person name="Zhu X."/>
            <person name="Sun Y."/>
        </authorList>
    </citation>
    <scope>NUCLEOTIDE SEQUENCE</scope>
    <source>
        <strain evidence="26">BYM</strain>
        <tissue evidence="26">Leaf</tissue>
    </source>
</reference>
<dbReference type="PROSITE" id="PS00108">
    <property type="entry name" value="PROTEIN_KINASE_ST"/>
    <property type="match status" value="1"/>
</dbReference>
<keyword evidence="16" id="KW-0675">Receptor</keyword>
<evidence type="ECO:0000256" key="4">
    <source>
        <dbReference type="ARBA" id="ARBA00022536"/>
    </source>
</evidence>
<evidence type="ECO:0000313" key="26">
    <source>
        <dbReference type="EMBL" id="KAF3443990.1"/>
    </source>
</evidence>
<evidence type="ECO:0000256" key="23">
    <source>
        <dbReference type="SAM" id="MobiDB-lite"/>
    </source>
</evidence>
<keyword evidence="15" id="KW-1015">Disulfide bond</keyword>
<dbReference type="Pfam" id="PF00069">
    <property type="entry name" value="Pkinase"/>
    <property type="match status" value="1"/>
</dbReference>
<feature type="domain" description="Protein kinase" evidence="25">
    <location>
        <begin position="163"/>
        <end position="442"/>
    </location>
</feature>
<dbReference type="GO" id="GO:0004674">
    <property type="term" value="F:protein serine/threonine kinase activity"/>
    <property type="evidence" value="ECO:0007669"/>
    <property type="project" value="UniProtKB-KW"/>
</dbReference>
<keyword evidence="17" id="KW-0325">Glycoprotein</keyword>
<comment type="similarity">
    <text evidence="21">Belongs to the protein kinase superfamily.</text>
</comment>
<evidence type="ECO:0000256" key="15">
    <source>
        <dbReference type="ARBA" id="ARBA00023157"/>
    </source>
</evidence>
<evidence type="ECO:0000256" key="9">
    <source>
        <dbReference type="ARBA" id="ARBA00022734"/>
    </source>
</evidence>
<gene>
    <name evidence="26" type="ORF">FNV43_RR13680</name>
</gene>
<dbReference type="InterPro" id="IPR051343">
    <property type="entry name" value="G-type_lectin_kinases/EP1-like"/>
</dbReference>
<evidence type="ECO:0000259" key="25">
    <source>
        <dbReference type="PROSITE" id="PS50011"/>
    </source>
</evidence>
<evidence type="ECO:0000256" key="3">
    <source>
        <dbReference type="ARBA" id="ARBA00022527"/>
    </source>
</evidence>
<evidence type="ECO:0000256" key="21">
    <source>
        <dbReference type="RuleBase" id="RU000304"/>
    </source>
</evidence>
<evidence type="ECO:0000256" key="5">
    <source>
        <dbReference type="ARBA" id="ARBA00022553"/>
    </source>
</evidence>
<dbReference type="PROSITE" id="PS50011">
    <property type="entry name" value="PROTEIN_KINASE_DOM"/>
    <property type="match status" value="1"/>
</dbReference>
<protein>
    <recommendedName>
        <fullName evidence="2">non-specific serine/threonine protein kinase</fullName>
        <ecNumber evidence="2">2.7.11.1</ecNumber>
    </recommendedName>
</protein>
<comment type="caution">
    <text evidence="26">The sequence shown here is derived from an EMBL/GenBank/DDBJ whole genome shotgun (WGS) entry which is preliminary data.</text>
</comment>
<comment type="catalytic activity">
    <reaction evidence="18">
        <text>L-threonyl-[protein] + ATP = O-phospho-L-threonyl-[protein] + ADP + H(+)</text>
        <dbReference type="Rhea" id="RHEA:46608"/>
        <dbReference type="Rhea" id="RHEA-COMP:11060"/>
        <dbReference type="Rhea" id="RHEA-COMP:11605"/>
        <dbReference type="ChEBI" id="CHEBI:15378"/>
        <dbReference type="ChEBI" id="CHEBI:30013"/>
        <dbReference type="ChEBI" id="CHEBI:30616"/>
        <dbReference type="ChEBI" id="CHEBI:61977"/>
        <dbReference type="ChEBI" id="CHEBI:456216"/>
        <dbReference type="EC" id="2.7.11.1"/>
    </reaction>
</comment>
<evidence type="ECO:0000256" key="16">
    <source>
        <dbReference type="ARBA" id="ARBA00023170"/>
    </source>
</evidence>
<keyword evidence="4" id="KW-0245">EGF-like domain</keyword>